<dbReference type="Gene3D" id="3.40.50.11350">
    <property type="match status" value="1"/>
</dbReference>
<proteinExistence type="predicted"/>
<keyword evidence="3" id="KW-1185">Reference proteome</keyword>
<organism evidence="2 3">
    <name type="scientific">Cylindrotheca closterium</name>
    <dbReference type="NCBI Taxonomy" id="2856"/>
    <lineage>
        <taxon>Eukaryota</taxon>
        <taxon>Sar</taxon>
        <taxon>Stramenopiles</taxon>
        <taxon>Ochrophyta</taxon>
        <taxon>Bacillariophyta</taxon>
        <taxon>Bacillariophyceae</taxon>
        <taxon>Bacillariophycidae</taxon>
        <taxon>Bacillariales</taxon>
        <taxon>Bacillariaceae</taxon>
        <taxon>Cylindrotheca</taxon>
    </lineage>
</organism>
<reference evidence="2" key="1">
    <citation type="submission" date="2023-08" db="EMBL/GenBank/DDBJ databases">
        <authorList>
            <person name="Audoor S."/>
            <person name="Bilcke G."/>
        </authorList>
    </citation>
    <scope>NUCLEOTIDE SEQUENCE</scope>
</reference>
<accession>A0AAD2GBT6</accession>
<feature type="compositionally biased region" description="Low complexity" evidence="1">
    <location>
        <begin position="76"/>
        <end position="87"/>
    </location>
</feature>
<evidence type="ECO:0000256" key="1">
    <source>
        <dbReference type="SAM" id="MobiDB-lite"/>
    </source>
</evidence>
<dbReference type="AlphaFoldDB" id="A0AAD2GBT6"/>
<sequence length="556" mass="63346">MKLKVSMNPCSGQRIFRLLVLVVIVAVGLTLQGTSIARVQSDLKLSLLDTVAMVKENIPSVLAEGSEEGRSLRAVTSSPTTSRAPSPQRNWTKPPKDHSEYTRNVERLHRAVNASLEVSSTPPTPSPEEEKKAKEAHIALREQQLVEARERAYQKYGAPIETPYFNASVPFEHFSHIKYYGFAGLGHRLARQAVAMYLARRMGFACRGYWSRTIYSNKTTDLFTEMFEPYTRDDFKYVNSTGKHVGYSNEVDGAMGMVSSNSEGQEGPPCTCTNDEVQVHYDFYMSLRNKYRRRDRIQAFMEENKFAEHIVFGIHIRAGNGETGDFTNKDRPINFDPKVFVLTVLKKIVETWPPDSLSKPPMIFLATDDPKYRMLILDQLEELGLSWPVALLEQEFMESGVLLGANRDSDVDQWHFMFQDMVILSYADVVLAIKYSSFTQSLPASIVMGRPLAERTIKDSFCEFIDVTKEEGSPVTVFANETAPIFEVHCYDQVMRWCCWNPNKTHKKALKFTTLEYQTQFPNMTVYNFAKNEYLSFETALGQTLGKRKLSYVKVL</sequence>
<protein>
    <submittedName>
        <fullName evidence="2">Uncharacterized protein</fullName>
    </submittedName>
</protein>
<dbReference type="EMBL" id="CAKOGP040002413">
    <property type="protein sequence ID" value="CAJ1968934.1"/>
    <property type="molecule type" value="Genomic_DNA"/>
</dbReference>
<comment type="caution">
    <text evidence="2">The sequence shown here is derived from an EMBL/GenBank/DDBJ whole genome shotgun (WGS) entry which is preliminary data.</text>
</comment>
<gene>
    <name evidence="2" type="ORF">CYCCA115_LOCUS23468</name>
</gene>
<evidence type="ECO:0000313" key="2">
    <source>
        <dbReference type="EMBL" id="CAJ1968934.1"/>
    </source>
</evidence>
<feature type="region of interest" description="Disordered" evidence="1">
    <location>
        <begin position="113"/>
        <end position="133"/>
    </location>
</feature>
<name>A0AAD2GBT6_9STRA</name>
<evidence type="ECO:0000313" key="3">
    <source>
        <dbReference type="Proteomes" id="UP001295423"/>
    </source>
</evidence>
<dbReference type="Proteomes" id="UP001295423">
    <property type="component" value="Unassembled WGS sequence"/>
</dbReference>
<feature type="region of interest" description="Disordered" evidence="1">
    <location>
        <begin position="65"/>
        <end position="100"/>
    </location>
</feature>